<dbReference type="AlphaFoldDB" id="A0A933E9M9"/>
<evidence type="ECO:0000259" key="1">
    <source>
        <dbReference type="Pfam" id="PF01408"/>
    </source>
</evidence>
<dbReference type="SUPFAM" id="SSF51735">
    <property type="entry name" value="NAD(P)-binding Rossmann-fold domains"/>
    <property type="match status" value="1"/>
</dbReference>
<dbReference type="Pfam" id="PF01408">
    <property type="entry name" value="GFO_IDH_MocA"/>
    <property type="match status" value="1"/>
</dbReference>
<dbReference type="InterPro" id="IPR000683">
    <property type="entry name" value="Gfo/Idh/MocA-like_OxRdtase_N"/>
</dbReference>
<dbReference type="PANTHER" id="PTHR43708:SF8">
    <property type="entry name" value="OXIDOREDUCTASE"/>
    <property type="match status" value="1"/>
</dbReference>
<dbReference type="InterPro" id="IPR051317">
    <property type="entry name" value="Gfo/Idh/MocA_oxidoreduct"/>
</dbReference>
<name>A0A933E9M9_UNCTE</name>
<reference evidence="3" key="1">
    <citation type="submission" date="2020-07" db="EMBL/GenBank/DDBJ databases">
        <title>Huge and variable diversity of episymbiotic CPR bacteria and DPANN archaea in groundwater ecosystems.</title>
        <authorList>
            <person name="He C.Y."/>
            <person name="Keren R."/>
            <person name="Whittaker M."/>
            <person name="Farag I.F."/>
            <person name="Doudna J."/>
            <person name="Cate J.H.D."/>
            <person name="Banfield J.F."/>
        </authorList>
    </citation>
    <scope>NUCLEOTIDE SEQUENCE</scope>
    <source>
        <strain evidence="3">NC_groundwater_1370_Ag_S-0.2um_69_93</strain>
    </source>
</reference>
<protein>
    <submittedName>
        <fullName evidence="3">Gfo/Idh/MocA family oxidoreductase</fullName>
    </submittedName>
</protein>
<feature type="domain" description="GFO/IDH/MocA-like oxidoreductase" evidence="2">
    <location>
        <begin position="133"/>
        <end position="252"/>
    </location>
</feature>
<dbReference type="Proteomes" id="UP000752292">
    <property type="component" value="Unassembled WGS sequence"/>
</dbReference>
<dbReference type="InterPro" id="IPR036291">
    <property type="entry name" value="NAD(P)-bd_dom_sf"/>
</dbReference>
<dbReference type="Pfam" id="PF22725">
    <property type="entry name" value="GFO_IDH_MocA_C3"/>
    <property type="match status" value="1"/>
</dbReference>
<gene>
    <name evidence="3" type="ORF">HY618_01740</name>
</gene>
<dbReference type="InterPro" id="IPR055170">
    <property type="entry name" value="GFO_IDH_MocA-like_dom"/>
</dbReference>
<accession>A0A933E9M9</accession>
<comment type="caution">
    <text evidence="3">The sequence shown here is derived from an EMBL/GenBank/DDBJ whole genome shotgun (WGS) entry which is preliminary data.</text>
</comment>
<dbReference type="Gene3D" id="3.40.50.720">
    <property type="entry name" value="NAD(P)-binding Rossmann-like Domain"/>
    <property type="match status" value="1"/>
</dbReference>
<dbReference type="Gene3D" id="3.30.360.10">
    <property type="entry name" value="Dihydrodipicolinate Reductase, domain 2"/>
    <property type="match status" value="1"/>
</dbReference>
<dbReference type="EMBL" id="JACQRX010000076">
    <property type="protein sequence ID" value="MBI4251154.1"/>
    <property type="molecule type" value="Genomic_DNA"/>
</dbReference>
<dbReference type="PANTHER" id="PTHR43708">
    <property type="entry name" value="CONSERVED EXPRESSED OXIDOREDUCTASE (EUROFUNG)"/>
    <property type="match status" value="1"/>
</dbReference>
<evidence type="ECO:0000313" key="4">
    <source>
        <dbReference type="Proteomes" id="UP000752292"/>
    </source>
</evidence>
<organism evidence="3 4">
    <name type="scientific">Tectimicrobiota bacterium</name>
    <dbReference type="NCBI Taxonomy" id="2528274"/>
    <lineage>
        <taxon>Bacteria</taxon>
        <taxon>Pseudomonadati</taxon>
        <taxon>Nitrospinota/Tectimicrobiota group</taxon>
        <taxon>Candidatus Tectimicrobiota</taxon>
    </lineage>
</organism>
<dbReference type="GO" id="GO:0000166">
    <property type="term" value="F:nucleotide binding"/>
    <property type="evidence" value="ECO:0007669"/>
    <property type="project" value="InterPro"/>
</dbReference>
<evidence type="ECO:0000259" key="2">
    <source>
        <dbReference type="Pfam" id="PF22725"/>
    </source>
</evidence>
<sequence length="350" mass="37147">MSNAPVKTALVGVGWWSTPVGAAAKRSPRIGLAACYTRDPGKRAAFARVHGCAEAGSFEEILADASIEGVLITTPNSAHAAQVEAALRAGKHVWVEKPLVNTLAEAGPVLRAWGGSGKVLAVGHCYRRAAGHRVMRRMAEEGAIGRPLWAEAVFTTPAGLTLGPERWRFFRAECPGGPLMQMGIHHCDTLNCLMGRPVRVTGVHKRLATPAEIDDVTLTLVEHEGGRLSSIACSFVTSAAYSMRLHGTEGVLALEMTRENTTFAERTNQETSLSIQAKGKAGFAPVPLPGMPDMIQDELEDFAEAVRTGRAPETGPVEGLFALAVVEGSCVSAERGRPVEVKELLDGLGV</sequence>
<feature type="domain" description="Gfo/Idh/MocA-like oxidoreductase N-terminal" evidence="1">
    <location>
        <begin position="7"/>
        <end position="124"/>
    </location>
</feature>
<proteinExistence type="predicted"/>
<evidence type="ECO:0000313" key="3">
    <source>
        <dbReference type="EMBL" id="MBI4251154.1"/>
    </source>
</evidence>
<dbReference type="SUPFAM" id="SSF55347">
    <property type="entry name" value="Glyceraldehyde-3-phosphate dehydrogenase-like, C-terminal domain"/>
    <property type="match status" value="1"/>
</dbReference>